<protein>
    <submittedName>
        <fullName evidence="1">Uncharacterized protein</fullName>
    </submittedName>
</protein>
<evidence type="ECO:0000313" key="1">
    <source>
        <dbReference type="EMBL" id="KAB2350209.1"/>
    </source>
</evidence>
<dbReference type="Proteomes" id="UP000468735">
    <property type="component" value="Unassembled WGS sequence"/>
</dbReference>
<gene>
    <name evidence="1" type="ORF">F8566_10485</name>
</gene>
<accession>A0A6H9YYH5</accession>
<reference evidence="1 2" key="1">
    <citation type="submission" date="2019-09" db="EMBL/GenBank/DDBJ databases">
        <title>Actinomadura physcomitrii sp. nov., a novel actinomycete isolated from moss [Physcomitrium sphaericum (Ludw) Fuernr].</title>
        <authorList>
            <person name="Zhuang X."/>
            <person name="Liu C."/>
        </authorList>
    </citation>
    <scope>NUCLEOTIDE SEQUENCE [LARGE SCALE GENOMIC DNA]</scope>
    <source>
        <strain evidence="1 2">HMC1</strain>
    </source>
</reference>
<dbReference type="EMBL" id="WBMT01000004">
    <property type="protein sequence ID" value="KAB2350209.1"/>
    <property type="molecule type" value="Genomic_DNA"/>
</dbReference>
<evidence type="ECO:0000313" key="2">
    <source>
        <dbReference type="Proteomes" id="UP000468735"/>
    </source>
</evidence>
<name>A0A6H9YYH5_9ACTN</name>
<proteinExistence type="predicted"/>
<organism evidence="1 2">
    <name type="scientific">Actinomadura rudentiformis</name>
    <dbReference type="NCBI Taxonomy" id="359158"/>
    <lineage>
        <taxon>Bacteria</taxon>
        <taxon>Bacillati</taxon>
        <taxon>Actinomycetota</taxon>
        <taxon>Actinomycetes</taxon>
        <taxon>Streptosporangiales</taxon>
        <taxon>Thermomonosporaceae</taxon>
        <taxon>Actinomadura</taxon>
    </lineage>
</organism>
<dbReference type="AlphaFoldDB" id="A0A6H9YYH5"/>
<keyword evidence="2" id="KW-1185">Reference proteome</keyword>
<comment type="caution">
    <text evidence="1">The sequence shown here is derived from an EMBL/GenBank/DDBJ whole genome shotgun (WGS) entry which is preliminary data.</text>
</comment>
<dbReference type="RefSeq" id="WP_151559908.1">
    <property type="nucleotide sequence ID" value="NZ_WBMT01000004.1"/>
</dbReference>
<sequence length="59" mass="6672">MIDDEQERPGWTQKTLSQLTAEEISEALTYLSQHSDADDVLARALVRQLTENACPDLVR</sequence>